<feature type="compositionally biased region" description="Basic and acidic residues" evidence="1">
    <location>
        <begin position="37"/>
        <end position="46"/>
    </location>
</feature>
<evidence type="ECO:0000256" key="1">
    <source>
        <dbReference type="SAM" id="MobiDB-lite"/>
    </source>
</evidence>
<evidence type="ECO:0000313" key="2">
    <source>
        <dbReference type="EMBL" id="CAA9538383.1"/>
    </source>
</evidence>
<proteinExistence type="predicted"/>
<accession>A0A6J4U1K9</accession>
<reference evidence="2" key="1">
    <citation type="submission" date="2020-02" db="EMBL/GenBank/DDBJ databases">
        <authorList>
            <person name="Meier V. D."/>
        </authorList>
    </citation>
    <scope>NUCLEOTIDE SEQUENCE</scope>
    <source>
        <strain evidence="2">AVDCRST_MAG79</strain>
    </source>
</reference>
<name>A0A6J4U1K9_9ACTN</name>
<organism evidence="2">
    <name type="scientific">uncultured Thermoleophilia bacterium</name>
    <dbReference type="NCBI Taxonomy" id="1497501"/>
    <lineage>
        <taxon>Bacteria</taxon>
        <taxon>Bacillati</taxon>
        <taxon>Actinomycetota</taxon>
        <taxon>Thermoleophilia</taxon>
        <taxon>environmental samples</taxon>
    </lineage>
</organism>
<sequence>WTRPYGARRAIRRRCVSATCTVTTRPPPASRRNRASTSERKPERRCPTRRRGLVGQLLHPSSRDR</sequence>
<gene>
    <name evidence="2" type="ORF">AVDCRST_MAG79-1608</name>
</gene>
<dbReference type="EMBL" id="CADCWC010000242">
    <property type="protein sequence ID" value="CAA9538383.1"/>
    <property type="molecule type" value="Genomic_DNA"/>
</dbReference>
<feature type="region of interest" description="Disordered" evidence="1">
    <location>
        <begin position="20"/>
        <end position="65"/>
    </location>
</feature>
<dbReference type="AlphaFoldDB" id="A0A6J4U1K9"/>
<protein>
    <submittedName>
        <fullName evidence="2">Uncharacterized protein</fullName>
    </submittedName>
</protein>
<feature type="non-terminal residue" evidence="2">
    <location>
        <position position="65"/>
    </location>
</feature>
<feature type="non-terminal residue" evidence="2">
    <location>
        <position position="1"/>
    </location>
</feature>